<comment type="similarity">
    <text evidence="4">Belongs to the GDPGP1 family.</text>
</comment>
<dbReference type="EMBL" id="JAPTSV010000005">
    <property type="protein sequence ID" value="KAJ1528082.1"/>
    <property type="molecule type" value="Genomic_DNA"/>
</dbReference>
<keyword evidence="11" id="KW-0547">Nucleotide-binding</keyword>
<dbReference type="InterPro" id="IPR058865">
    <property type="entry name" value="GDPGP1_C"/>
</dbReference>
<evidence type="ECO:0000259" key="13">
    <source>
        <dbReference type="Pfam" id="PF26216"/>
    </source>
</evidence>
<gene>
    <name evidence="15" type="ORF">ONE63_007999</name>
</gene>
<keyword evidence="12" id="KW-0378">Hydrolase</keyword>
<keyword evidence="8" id="KW-0344">Guanine-nucleotide releasing factor</keyword>
<feature type="domain" description="GDPGP1-like N-terminal" evidence="14">
    <location>
        <begin position="28"/>
        <end position="188"/>
    </location>
</feature>
<sequence length="352" mass="39820">MPTLLEIHPGDIVPSVSWNRHKSNLSAFDIKLLSAWKDAVKNGCFRYELNILRSSVIPGKWDFFAELNPERGENRRKPHEFFSVNDPFNPSLFNFTKIKNGEILFEVRIAESGQDSGNQNLLAINVSPMTEGHSLIIPFVEKMQPQVLTQSSIELGLYVLLMSATPSFRVAFNSLLGFASVNHLHLHCIYVDHCMSLESIVLEPLQGSCFQLTNYPGKGFAFQCSAQCENDIRSLARDVFKLTNFFQSRNEAHNVVMTRCKLSNNEEMSHIRVYVWVRTPSTGAKSATGFNPAALELFGYFVYKNTVAFESTNEAYICGVLEELTTEPFRRNYDLVKELFWAHGDSPALGEN</sequence>
<evidence type="ECO:0000256" key="3">
    <source>
        <dbReference type="ARBA" id="ARBA00004496"/>
    </source>
</evidence>
<dbReference type="GO" id="GO:0000166">
    <property type="term" value="F:nucleotide binding"/>
    <property type="evidence" value="ECO:0007669"/>
    <property type="project" value="UniProtKB-KW"/>
</dbReference>
<evidence type="ECO:0000256" key="7">
    <source>
        <dbReference type="ARBA" id="ARBA00022490"/>
    </source>
</evidence>
<dbReference type="GO" id="GO:0005085">
    <property type="term" value="F:guanyl-nucleotide exchange factor activity"/>
    <property type="evidence" value="ECO:0007669"/>
    <property type="project" value="UniProtKB-KW"/>
</dbReference>
<dbReference type="Pfam" id="PF26217">
    <property type="entry name" value="GDPGP1_N"/>
    <property type="match status" value="1"/>
</dbReference>
<name>A0AAV7XPG1_9NEOP</name>
<comment type="catalytic activity">
    <reaction evidence="1">
        <text>GDP-alpha-D-glucose + phosphate = alpha-D-glucose 1-phosphate + GDP + H(+)</text>
        <dbReference type="Rhea" id="RHEA:30387"/>
        <dbReference type="ChEBI" id="CHEBI:15378"/>
        <dbReference type="ChEBI" id="CHEBI:43474"/>
        <dbReference type="ChEBI" id="CHEBI:58189"/>
        <dbReference type="ChEBI" id="CHEBI:58601"/>
        <dbReference type="ChEBI" id="CHEBI:62230"/>
        <dbReference type="EC" id="2.7.7.78"/>
    </reaction>
</comment>
<dbReference type="GO" id="GO:0080048">
    <property type="term" value="F:GDP-D-glucose phosphorylase activity"/>
    <property type="evidence" value="ECO:0007669"/>
    <property type="project" value="UniProtKB-EC"/>
</dbReference>
<evidence type="ECO:0000259" key="14">
    <source>
        <dbReference type="Pfam" id="PF26217"/>
    </source>
</evidence>
<dbReference type="GO" id="GO:0005737">
    <property type="term" value="C:cytoplasm"/>
    <property type="evidence" value="ECO:0007669"/>
    <property type="project" value="UniProtKB-SubCell"/>
</dbReference>
<comment type="subcellular location">
    <subcellularLocation>
        <location evidence="3">Cytoplasm</location>
    </subcellularLocation>
</comment>
<accession>A0AAV7XPG1</accession>
<evidence type="ECO:0000256" key="10">
    <source>
        <dbReference type="ARBA" id="ARBA00022695"/>
    </source>
</evidence>
<evidence type="ECO:0000313" key="15">
    <source>
        <dbReference type="EMBL" id="KAJ1528082.1"/>
    </source>
</evidence>
<proteinExistence type="inferred from homology"/>
<evidence type="ECO:0000256" key="12">
    <source>
        <dbReference type="ARBA" id="ARBA00022801"/>
    </source>
</evidence>
<dbReference type="PANTHER" id="PTHR20884:SF8">
    <property type="entry name" value="GDP-D-GLUCOSE PHOSPHORYLASE 1"/>
    <property type="match status" value="1"/>
</dbReference>
<dbReference type="Pfam" id="PF26216">
    <property type="entry name" value="GDPGP1_C"/>
    <property type="match status" value="1"/>
</dbReference>
<organism evidence="15 16">
    <name type="scientific">Megalurothrips usitatus</name>
    <name type="common">bean blossom thrips</name>
    <dbReference type="NCBI Taxonomy" id="439358"/>
    <lineage>
        <taxon>Eukaryota</taxon>
        <taxon>Metazoa</taxon>
        <taxon>Ecdysozoa</taxon>
        <taxon>Arthropoda</taxon>
        <taxon>Hexapoda</taxon>
        <taxon>Insecta</taxon>
        <taxon>Pterygota</taxon>
        <taxon>Neoptera</taxon>
        <taxon>Paraneoptera</taxon>
        <taxon>Thysanoptera</taxon>
        <taxon>Terebrantia</taxon>
        <taxon>Thripoidea</taxon>
        <taxon>Thripidae</taxon>
        <taxon>Megalurothrips</taxon>
    </lineage>
</organism>
<evidence type="ECO:0000256" key="8">
    <source>
        <dbReference type="ARBA" id="ARBA00022658"/>
    </source>
</evidence>
<evidence type="ECO:0000256" key="5">
    <source>
        <dbReference type="ARBA" id="ARBA00012507"/>
    </source>
</evidence>
<keyword evidence="9" id="KW-0808">Transferase</keyword>
<evidence type="ECO:0000256" key="6">
    <source>
        <dbReference type="ARBA" id="ARBA00018857"/>
    </source>
</evidence>
<reference evidence="15" key="1">
    <citation type="submission" date="2022-12" db="EMBL/GenBank/DDBJ databases">
        <title>Chromosome-level genome assembly of the bean flower thrips Megalurothrips usitatus.</title>
        <authorList>
            <person name="Ma L."/>
            <person name="Liu Q."/>
            <person name="Li H."/>
            <person name="Cai W."/>
        </authorList>
    </citation>
    <scope>NUCLEOTIDE SEQUENCE</scope>
    <source>
        <strain evidence="15">Cailab_2022a</strain>
    </source>
</reference>
<dbReference type="Proteomes" id="UP001075354">
    <property type="component" value="Chromosome 5"/>
</dbReference>
<evidence type="ECO:0000256" key="11">
    <source>
        <dbReference type="ARBA" id="ARBA00022741"/>
    </source>
</evidence>
<keyword evidence="7" id="KW-0963">Cytoplasm</keyword>
<dbReference type="InterPro" id="IPR058866">
    <property type="entry name" value="GDPGP1_N"/>
</dbReference>
<comment type="caution">
    <text evidence="15">The sequence shown here is derived from an EMBL/GenBank/DDBJ whole genome shotgun (WGS) entry which is preliminary data.</text>
</comment>
<dbReference type="GO" id="GO:0016787">
    <property type="term" value="F:hydrolase activity"/>
    <property type="evidence" value="ECO:0007669"/>
    <property type="project" value="UniProtKB-KW"/>
</dbReference>
<dbReference type="EC" id="2.7.7.78" evidence="5"/>
<dbReference type="AlphaFoldDB" id="A0AAV7XPG1"/>
<keyword evidence="16" id="KW-1185">Reference proteome</keyword>
<evidence type="ECO:0000313" key="16">
    <source>
        <dbReference type="Proteomes" id="UP001075354"/>
    </source>
</evidence>
<dbReference type="InterPro" id="IPR026506">
    <property type="entry name" value="GDPGP"/>
</dbReference>
<evidence type="ECO:0000256" key="9">
    <source>
        <dbReference type="ARBA" id="ARBA00022679"/>
    </source>
</evidence>
<keyword evidence="10" id="KW-0548">Nucleotidyltransferase</keyword>
<dbReference type="GO" id="GO:0006006">
    <property type="term" value="P:glucose metabolic process"/>
    <property type="evidence" value="ECO:0007669"/>
    <property type="project" value="TreeGrafter"/>
</dbReference>
<comment type="function">
    <text evidence="2">Specific and highly efficient GDP-D-glucose phosphorylase regulating the levels of GDP-D-glucose in cells.</text>
</comment>
<feature type="domain" description="GDPGP1-like C-terminal" evidence="13">
    <location>
        <begin position="209"/>
        <end position="325"/>
    </location>
</feature>
<evidence type="ECO:0000256" key="4">
    <source>
        <dbReference type="ARBA" id="ARBA00006451"/>
    </source>
</evidence>
<protein>
    <recommendedName>
        <fullName evidence="6">GDP-D-glucose phosphorylase 1</fullName>
        <ecNumber evidence="5">2.7.7.78</ecNumber>
    </recommendedName>
</protein>
<evidence type="ECO:0000256" key="2">
    <source>
        <dbReference type="ARBA" id="ARBA00003049"/>
    </source>
</evidence>
<dbReference type="PANTHER" id="PTHR20884">
    <property type="entry name" value="GDP-D-GLUCOSE PHOSPHORYLASE 1"/>
    <property type="match status" value="1"/>
</dbReference>
<evidence type="ECO:0000256" key="1">
    <source>
        <dbReference type="ARBA" id="ARBA00000063"/>
    </source>
</evidence>